<dbReference type="Gene3D" id="3.90.215.10">
    <property type="entry name" value="Gamma Fibrinogen, chain A, domain 1"/>
    <property type="match status" value="1"/>
</dbReference>
<evidence type="ECO:0000313" key="2">
    <source>
        <dbReference type="EMBL" id="OWF42097.1"/>
    </source>
</evidence>
<name>A0A210Q035_MIZYE</name>
<dbReference type="CDD" id="cd00087">
    <property type="entry name" value="FReD"/>
    <property type="match status" value="1"/>
</dbReference>
<reference evidence="2 3" key="1">
    <citation type="journal article" date="2017" name="Nat. Ecol. Evol.">
        <title>Scallop genome provides insights into evolution of bilaterian karyotype and development.</title>
        <authorList>
            <person name="Wang S."/>
            <person name="Zhang J."/>
            <person name="Jiao W."/>
            <person name="Li J."/>
            <person name="Xun X."/>
            <person name="Sun Y."/>
            <person name="Guo X."/>
            <person name="Huan P."/>
            <person name="Dong B."/>
            <person name="Zhang L."/>
            <person name="Hu X."/>
            <person name="Sun X."/>
            <person name="Wang J."/>
            <person name="Zhao C."/>
            <person name="Wang Y."/>
            <person name="Wang D."/>
            <person name="Huang X."/>
            <person name="Wang R."/>
            <person name="Lv J."/>
            <person name="Li Y."/>
            <person name="Zhang Z."/>
            <person name="Liu B."/>
            <person name="Lu W."/>
            <person name="Hui Y."/>
            <person name="Liang J."/>
            <person name="Zhou Z."/>
            <person name="Hou R."/>
            <person name="Li X."/>
            <person name="Liu Y."/>
            <person name="Li H."/>
            <person name="Ning X."/>
            <person name="Lin Y."/>
            <person name="Zhao L."/>
            <person name="Xing Q."/>
            <person name="Dou J."/>
            <person name="Li Y."/>
            <person name="Mao J."/>
            <person name="Guo H."/>
            <person name="Dou H."/>
            <person name="Li T."/>
            <person name="Mu C."/>
            <person name="Jiang W."/>
            <person name="Fu Q."/>
            <person name="Fu X."/>
            <person name="Miao Y."/>
            <person name="Liu J."/>
            <person name="Yu Q."/>
            <person name="Li R."/>
            <person name="Liao H."/>
            <person name="Li X."/>
            <person name="Kong Y."/>
            <person name="Jiang Z."/>
            <person name="Chourrout D."/>
            <person name="Li R."/>
            <person name="Bao Z."/>
        </authorList>
    </citation>
    <scope>NUCLEOTIDE SEQUENCE [LARGE SCALE GENOMIC DNA]</scope>
    <source>
        <strain evidence="2 3">PY_sf001</strain>
    </source>
</reference>
<protein>
    <submittedName>
        <fullName evidence="2">Ficolin-2</fullName>
    </submittedName>
</protein>
<comment type="caution">
    <text evidence="2">The sequence shown here is derived from an EMBL/GenBank/DDBJ whole genome shotgun (WGS) entry which is preliminary data.</text>
</comment>
<dbReference type="InterPro" id="IPR002181">
    <property type="entry name" value="Fibrinogen_a/b/g_C_dom"/>
</dbReference>
<evidence type="ECO:0000313" key="3">
    <source>
        <dbReference type="Proteomes" id="UP000242188"/>
    </source>
</evidence>
<dbReference type="SUPFAM" id="SSF56496">
    <property type="entry name" value="Fibrinogen C-terminal domain-like"/>
    <property type="match status" value="1"/>
</dbReference>
<dbReference type="InterPro" id="IPR050373">
    <property type="entry name" value="Fibrinogen_C-term_domain"/>
</dbReference>
<dbReference type="OrthoDB" id="6149195at2759"/>
<gene>
    <name evidence="2" type="ORF">KP79_PYT24615</name>
</gene>
<dbReference type="Pfam" id="PF00147">
    <property type="entry name" value="Fibrinogen_C"/>
    <property type="match status" value="1"/>
</dbReference>
<evidence type="ECO:0000259" key="1">
    <source>
        <dbReference type="PROSITE" id="PS51406"/>
    </source>
</evidence>
<feature type="domain" description="Fibrinogen C-terminal" evidence="1">
    <location>
        <begin position="1"/>
        <end position="177"/>
    </location>
</feature>
<keyword evidence="3" id="KW-1185">Reference proteome</keyword>
<dbReference type="Proteomes" id="UP000242188">
    <property type="component" value="Unassembled WGS sequence"/>
</dbReference>
<dbReference type="SMART" id="SM00186">
    <property type="entry name" value="FBG"/>
    <property type="match status" value="1"/>
</dbReference>
<dbReference type="GO" id="GO:0005615">
    <property type="term" value="C:extracellular space"/>
    <property type="evidence" value="ECO:0007669"/>
    <property type="project" value="TreeGrafter"/>
</dbReference>
<organism evidence="2 3">
    <name type="scientific">Mizuhopecten yessoensis</name>
    <name type="common">Japanese scallop</name>
    <name type="synonym">Patinopecten yessoensis</name>
    <dbReference type="NCBI Taxonomy" id="6573"/>
    <lineage>
        <taxon>Eukaryota</taxon>
        <taxon>Metazoa</taxon>
        <taxon>Spiralia</taxon>
        <taxon>Lophotrochozoa</taxon>
        <taxon>Mollusca</taxon>
        <taxon>Bivalvia</taxon>
        <taxon>Autobranchia</taxon>
        <taxon>Pteriomorphia</taxon>
        <taxon>Pectinida</taxon>
        <taxon>Pectinoidea</taxon>
        <taxon>Pectinidae</taxon>
        <taxon>Mizuhopecten</taxon>
    </lineage>
</organism>
<accession>A0A210Q035</accession>
<dbReference type="STRING" id="6573.A0A210Q035"/>
<dbReference type="AlphaFoldDB" id="A0A210Q035"/>
<dbReference type="PANTHER" id="PTHR19143:SF458">
    <property type="entry name" value="FIBRINOGEN C-TERMINAL DOMAIN-CONTAINING PROTEIN-RELATED"/>
    <property type="match status" value="1"/>
</dbReference>
<dbReference type="PANTHER" id="PTHR19143">
    <property type="entry name" value="FIBRINOGEN/TENASCIN/ANGIOPOEITIN"/>
    <property type="match status" value="1"/>
</dbReference>
<dbReference type="PROSITE" id="PS51406">
    <property type="entry name" value="FIBRINOGEN_C_2"/>
    <property type="match status" value="1"/>
</dbReference>
<dbReference type="InterPro" id="IPR014716">
    <property type="entry name" value="Fibrinogen_a/b/g_C_1"/>
</dbReference>
<sequence>METDGGGWTVFQRRIDGTTDFYRGWDEYRDGFGDVNHEYWLGNEHLHALLLGGENELRVDMEDFENNTAYAKYNHFDIGDAANKYRLDISGFSGNTGDSMKRHNGRPFTTKDQNNGNSINCAVRYHGAWWYNYCHDTNLNGLYLGITSIYGKGIVWFSWKGYNYSLKSTKMMYRRLATA</sequence>
<proteinExistence type="predicted"/>
<dbReference type="InterPro" id="IPR036056">
    <property type="entry name" value="Fibrinogen-like_C"/>
</dbReference>
<dbReference type="EMBL" id="NEDP02005320">
    <property type="protein sequence ID" value="OWF42097.1"/>
    <property type="molecule type" value="Genomic_DNA"/>
</dbReference>